<evidence type="ECO:0000313" key="3">
    <source>
        <dbReference type="Proteomes" id="UP000265443"/>
    </source>
</evidence>
<reference evidence="2 3" key="1">
    <citation type="submission" date="2018-08" db="EMBL/GenBank/DDBJ databases">
        <title>Meiothermus hypogaeus DSM 23238 genome sequencing project.</title>
        <authorList>
            <person name="Da Costa M.S."/>
            <person name="Albuquerque L."/>
            <person name="Raposo P."/>
            <person name="Froufe H.J.C."/>
            <person name="Barroso C.S."/>
            <person name="Egas C."/>
        </authorList>
    </citation>
    <scope>NUCLEOTIDE SEQUENCE [LARGE SCALE GENOMIC DNA]</scope>
    <source>
        <strain evidence="2 3">DSM 23238</strain>
    </source>
</reference>
<feature type="region of interest" description="Disordered" evidence="1">
    <location>
        <begin position="36"/>
        <end position="57"/>
    </location>
</feature>
<accession>A0ABX9MJM0</accession>
<evidence type="ECO:0000256" key="1">
    <source>
        <dbReference type="SAM" id="MobiDB-lite"/>
    </source>
</evidence>
<organism evidence="2 3">
    <name type="scientific">Meiothermus hypogaeus</name>
    <dbReference type="NCBI Taxonomy" id="884155"/>
    <lineage>
        <taxon>Bacteria</taxon>
        <taxon>Thermotogati</taxon>
        <taxon>Deinococcota</taxon>
        <taxon>Deinococci</taxon>
        <taxon>Thermales</taxon>
        <taxon>Thermaceae</taxon>
        <taxon>Meiothermus</taxon>
    </lineage>
</organism>
<name>A0ABX9MJM0_9DEIN</name>
<comment type="caution">
    <text evidence="2">The sequence shown here is derived from an EMBL/GenBank/DDBJ whole genome shotgun (WGS) entry which is preliminary data.</text>
</comment>
<gene>
    <name evidence="2" type="ORF">Mhypo_02753</name>
</gene>
<protein>
    <submittedName>
        <fullName evidence="2">Uncharacterized protein</fullName>
    </submittedName>
</protein>
<evidence type="ECO:0000313" key="2">
    <source>
        <dbReference type="EMBL" id="RIH75839.1"/>
    </source>
</evidence>
<dbReference type="Proteomes" id="UP000265443">
    <property type="component" value="Unassembled WGS sequence"/>
</dbReference>
<sequence length="258" mass="28233">MGRILPAFRMAAVRPAWMHSSRKTELSTTRACAESPKETLEMPRMKPTSGSCSRKRRIPSTVHMASLRVSSSPWVMGKVSKSKRMDSPGMPCTLVRRSYMRRAISTLRSTVLAMPASLSSSMVRATSAAPWRLARAATRSNFSRPSSRFTEFRMARPPRCSRASSITSGWVESIMMGMGTLVAKRFSTSRMSRTSSRPVQATETSSTWAPSATCSAASSLIPSKSPANSSSRNFLLPVALVRSPTIRMPVSCLSGTLW</sequence>
<keyword evidence="3" id="KW-1185">Reference proteome</keyword>
<proteinExistence type="predicted"/>
<dbReference type="EMBL" id="QWKY01000065">
    <property type="protein sequence ID" value="RIH75839.1"/>
    <property type="molecule type" value="Genomic_DNA"/>
</dbReference>